<protein>
    <submittedName>
        <fullName evidence="1">Uncharacterized protein</fullName>
    </submittedName>
</protein>
<evidence type="ECO:0000313" key="2">
    <source>
        <dbReference type="Proteomes" id="UP000189670"/>
    </source>
</evidence>
<gene>
    <name evidence="1" type="ORF">OMM_12399</name>
</gene>
<name>A0A1V1NVW0_9BACT</name>
<accession>A0A1V1NVW0</accession>
<dbReference type="Proteomes" id="UP000189670">
    <property type="component" value="Unassembled WGS sequence"/>
</dbReference>
<evidence type="ECO:0000313" key="1">
    <source>
        <dbReference type="EMBL" id="ETR66742.1"/>
    </source>
</evidence>
<dbReference type="EMBL" id="ATBP01001776">
    <property type="protein sequence ID" value="ETR66742.1"/>
    <property type="molecule type" value="Genomic_DNA"/>
</dbReference>
<reference evidence="2" key="1">
    <citation type="submission" date="2012-11" db="EMBL/GenBank/DDBJ databases">
        <authorList>
            <person name="Lucero-Rivera Y.E."/>
            <person name="Tovar-Ramirez D."/>
        </authorList>
    </citation>
    <scope>NUCLEOTIDE SEQUENCE [LARGE SCALE GENOMIC DNA]</scope>
    <source>
        <strain evidence="2">Araruama</strain>
    </source>
</reference>
<proteinExistence type="predicted"/>
<organism evidence="1 2">
    <name type="scientific">Candidatus Magnetoglobus multicellularis str. Araruama</name>
    <dbReference type="NCBI Taxonomy" id="890399"/>
    <lineage>
        <taxon>Bacteria</taxon>
        <taxon>Pseudomonadati</taxon>
        <taxon>Thermodesulfobacteriota</taxon>
        <taxon>Desulfobacteria</taxon>
        <taxon>Desulfobacterales</taxon>
        <taxon>Desulfobacteraceae</taxon>
        <taxon>Candidatus Magnetoglobus</taxon>
    </lineage>
</organism>
<dbReference type="AlphaFoldDB" id="A0A1V1NVW0"/>
<comment type="caution">
    <text evidence="1">The sequence shown here is derived from an EMBL/GenBank/DDBJ whole genome shotgun (WGS) entry which is preliminary data.</text>
</comment>
<sequence length="178" mass="21179">MLSSKNVIFNNNEIKKRILVVHSGCSSWVHFNIYEINSCFLKRYDNYSVDALIWNKAVTAFDFQTSKTDEINYTHNWREKCEQCINFSQKRFKNFCNNLIYQDNYLTDADRKLVDRFLSSLPEKISQDEYTVMHKSWTPTLQKRYCNEMISNDFKSVFAEQELCPNPFLSFEINRAGN</sequence>
<feature type="non-terminal residue" evidence="1">
    <location>
        <position position="178"/>
    </location>
</feature>